<evidence type="ECO:0000313" key="2">
    <source>
        <dbReference type="EMBL" id="BCF87102.1"/>
    </source>
</evidence>
<feature type="transmembrane region" description="Helical" evidence="1">
    <location>
        <begin position="97"/>
        <end position="120"/>
    </location>
</feature>
<dbReference type="KEGG" id="plad:PPGU16_01690"/>
<protein>
    <recommendedName>
        <fullName evidence="4">PreQ0 transporter</fullName>
    </recommendedName>
</protein>
<evidence type="ECO:0000256" key="1">
    <source>
        <dbReference type="SAM" id="Phobius"/>
    </source>
</evidence>
<organism evidence="2 3">
    <name type="scientific">Paraburkholderia largidicola</name>
    <dbReference type="NCBI Taxonomy" id="3014751"/>
    <lineage>
        <taxon>Bacteria</taxon>
        <taxon>Pseudomonadati</taxon>
        <taxon>Pseudomonadota</taxon>
        <taxon>Betaproteobacteria</taxon>
        <taxon>Burkholderiales</taxon>
        <taxon>Burkholderiaceae</taxon>
        <taxon>Paraburkholderia</taxon>
    </lineage>
</organism>
<keyword evidence="1" id="KW-0812">Transmembrane</keyword>
<feature type="transmembrane region" description="Helical" evidence="1">
    <location>
        <begin position="44"/>
        <end position="61"/>
    </location>
</feature>
<dbReference type="InterPro" id="IPR003744">
    <property type="entry name" value="YhhQ"/>
</dbReference>
<keyword evidence="1" id="KW-1133">Transmembrane helix</keyword>
<proteinExistence type="predicted"/>
<evidence type="ECO:0008006" key="4">
    <source>
        <dbReference type="Google" id="ProtNLM"/>
    </source>
</evidence>
<dbReference type="EMBL" id="AP023174">
    <property type="protein sequence ID" value="BCF87102.1"/>
    <property type="molecule type" value="Genomic_DNA"/>
</dbReference>
<reference evidence="2 3" key="1">
    <citation type="journal article" date="2020" name="Genes (Basel)">
        <title>Genomic Comparison of Insect Gut Symbionts from Divergent Burkholderia Subclades.</title>
        <authorList>
            <person name="Takeshita K."/>
            <person name="Kikuchi Y."/>
        </authorList>
    </citation>
    <scope>NUCLEOTIDE SEQUENCE [LARGE SCALE GENOMIC DNA]</scope>
    <source>
        <strain evidence="2 3">PGU16</strain>
    </source>
</reference>
<dbReference type="Proteomes" id="UP000510888">
    <property type="component" value="Chromosome 1"/>
</dbReference>
<dbReference type="AlphaFoldDB" id="A0A7I8BET4"/>
<feature type="transmembrane region" description="Helical" evidence="1">
    <location>
        <begin position="20"/>
        <end position="38"/>
    </location>
</feature>
<feature type="transmembrane region" description="Helical" evidence="1">
    <location>
        <begin position="159"/>
        <end position="176"/>
    </location>
</feature>
<gene>
    <name evidence="2" type="ORF">PPGU16_01690</name>
</gene>
<dbReference type="Pfam" id="PF02592">
    <property type="entry name" value="Vut_1"/>
    <property type="match status" value="1"/>
</dbReference>
<accession>A0A7I8BET4</accession>
<evidence type="ECO:0000313" key="3">
    <source>
        <dbReference type="Proteomes" id="UP000510888"/>
    </source>
</evidence>
<keyword evidence="1" id="KW-0472">Membrane</keyword>
<name>A0A7I8BET4_9BURK</name>
<keyword evidence="3" id="KW-1185">Reference proteome</keyword>
<dbReference type="RefSeq" id="WP_243460559.1">
    <property type="nucleotide sequence ID" value="NZ_AP023174.1"/>
</dbReference>
<feature type="transmembrane region" description="Helical" evidence="1">
    <location>
        <begin position="132"/>
        <end position="153"/>
    </location>
</feature>
<feature type="transmembrane region" description="Helical" evidence="1">
    <location>
        <begin position="73"/>
        <end position="91"/>
    </location>
</feature>
<sequence length="182" mass="19221">MSPSLVIEGIDCTSNFSLSFSVYILIYIAAVAAANLSVAHFGPASTPINAFLLIGLDLAIRDRLHLDWHGHSLWARMFCLITGAGVVSYMLNPASGVISLASLVAFSAAAITSAVVFQAVRRYPVLTRANGANVASAAIDSVVFPLIAFGTIFPTIAGLQFLAKVTGGAIWSWVLLRKVRIA</sequence>